<protein>
    <recommendedName>
        <fullName evidence="8">Bee-milk protein</fullName>
    </recommendedName>
</protein>
<dbReference type="GO" id="GO:0005576">
    <property type="term" value="C:extracellular region"/>
    <property type="evidence" value="ECO:0007669"/>
    <property type="project" value="UniProtKB-SubCell"/>
</dbReference>
<evidence type="ECO:0000256" key="3">
    <source>
        <dbReference type="ARBA" id="ARBA00022525"/>
    </source>
</evidence>
<evidence type="ECO:0008006" key="8">
    <source>
        <dbReference type="Google" id="ProtNLM"/>
    </source>
</evidence>
<evidence type="ECO:0000256" key="4">
    <source>
        <dbReference type="SAM" id="Phobius"/>
    </source>
</evidence>
<dbReference type="PANTHER" id="PTHR10009">
    <property type="entry name" value="PROTEIN YELLOW-RELATED"/>
    <property type="match status" value="1"/>
</dbReference>
<evidence type="ECO:0000256" key="1">
    <source>
        <dbReference type="ARBA" id="ARBA00004613"/>
    </source>
</evidence>
<accession>A0A8S1D608</accession>
<gene>
    <name evidence="6" type="ORF">CLODIP_2_CD10087</name>
</gene>
<dbReference type="InterPro" id="IPR011042">
    <property type="entry name" value="6-blade_b-propeller_TolB-like"/>
</dbReference>
<keyword evidence="4" id="KW-0812">Transmembrane</keyword>
<evidence type="ECO:0000313" key="6">
    <source>
        <dbReference type="EMBL" id="CAB3376937.1"/>
    </source>
</evidence>
<comment type="similarity">
    <text evidence="2">Belongs to the major royal jelly protein family.</text>
</comment>
<organism evidence="6 7">
    <name type="scientific">Cloeon dipterum</name>
    <dbReference type="NCBI Taxonomy" id="197152"/>
    <lineage>
        <taxon>Eukaryota</taxon>
        <taxon>Metazoa</taxon>
        <taxon>Ecdysozoa</taxon>
        <taxon>Arthropoda</taxon>
        <taxon>Hexapoda</taxon>
        <taxon>Insecta</taxon>
        <taxon>Pterygota</taxon>
        <taxon>Palaeoptera</taxon>
        <taxon>Ephemeroptera</taxon>
        <taxon>Pisciforma</taxon>
        <taxon>Baetidae</taxon>
        <taxon>Cloeon</taxon>
    </lineage>
</organism>
<keyword evidence="4" id="KW-1133">Transmembrane helix</keyword>
<feature type="chain" id="PRO_5035919376" description="Bee-milk protein" evidence="5">
    <location>
        <begin position="20"/>
        <end position="535"/>
    </location>
</feature>
<dbReference type="Pfam" id="PF03022">
    <property type="entry name" value="MRJP"/>
    <property type="match status" value="2"/>
</dbReference>
<dbReference type="EMBL" id="CADEPI010000137">
    <property type="protein sequence ID" value="CAB3376937.1"/>
    <property type="molecule type" value="Genomic_DNA"/>
</dbReference>
<proteinExistence type="inferred from homology"/>
<evidence type="ECO:0000313" key="7">
    <source>
        <dbReference type="Proteomes" id="UP000494165"/>
    </source>
</evidence>
<dbReference type="SUPFAM" id="SSF101898">
    <property type="entry name" value="NHL repeat"/>
    <property type="match status" value="1"/>
</dbReference>
<comment type="subcellular location">
    <subcellularLocation>
        <location evidence="1">Secreted</location>
    </subcellularLocation>
</comment>
<evidence type="ECO:0000256" key="2">
    <source>
        <dbReference type="ARBA" id="ARBA00009127"/>
    </source>
</evidence>
<reference evidence="6 7" key="1">
    <citation type="submission" date="2020-04" db="EMBL/GenBank/DDBJ databases">
        <authorList>
            <person name="Alioto T."/>
            <person name="Alioto T."/>
            <person name="Gomez Garrido J."/>
        </authorList>
    </citation>
    <scope>NUCLEOTIDE SEQUENCE [LARGE SCALE GENOMIC DNA]</scope>
</reference>
<dbReference type="OrthoDB" id="9977471at2759"/>
<dbReference type="PANTHER" id="PTHR10009:SF18">
    <property type="entry name" value="PROTEIN YELLOW-LIKE PROTEIN"/>
    <property type="match status" value="1"/>
</dbReference>
<name>A0A8S1D608_9INSE</name>
<dbReference type="AlphaFoldDB" id="A0A8S1D608"/>
<comment type="caution">
    <text evidence="6">The sequence shown here is derived from an EMBL/GenBank/DDBJ whole genome shotgun (WGS) entry which is preliminary data.</text>
</comment>
<evidence type="ECO:0000256" key="5">
    <source>
        <dbReference type="SAM" id="SignalP"/>
    </source>
</evidence>
<keyword evidence="4" id="KW-0472">Membrane</keyword>
<dbReference type="InterPro" id="IPR017996">
    <property type="entry name" value="MRJP/yellow-related"/>
</dbReference>
<dbReference type="Proteomes" id="UP000494165">
    <property type="component" value="Unassembled WGS sequence"/>
</dbReference>
<keyword evidence="5" id="KW-0732">Signal</keyword>
<feature type="transmembrane region" description="Helical" evidence="4">
    <location>
        <begin position="367"/>
        <end position="392"/>
    </location>
</feature>
<keyword evidence="7" id="KW-1185">Reference proteome</keyword>
<feature type="signal peptide" evidence="5">
    <location>
        <begin position="1"/>
        <end position="19"/>
    </location>
</feature>
<sequence>MTPVFSAVFLLCLSSLAIAANLTQVFEWPDKLDYEWPSDASRTKTFKPEDMYPRYMAAYGTRIFISLDTYGNDIPVTLVSLPTSNASSASPSLTAFPSWNIHGKGHCNKIEKASGLEVDSVGRLWVLDSGSDTCNKSKLWTVNLSNRDQTKLIHQFPFQKLMNDLVIDETPGETLAYISQWREQTIVVFSLEKNTSWRVATPGMEFYSIALSPQEEPRQLYLSKYTSSELYSISVPAIRNRTRTANPKFIGKFDSSAIYSCRMLMDNQGIMYTAYLDKNYIHSWNSSQPFLQKQRFLEFAGLSSRSPFTFALDQNGMLWITVFDIDKKPRFRLLKAAVGAKSSKVSPGTLIPTSITERPSFFHQYRLYIIILISFIVLCVVLSSLIILWNILRKKRNNSLPKYTNEALQMSVFSDNQEVQDEDSRPSVPASCDDVGTAEGLYAEAIYDRVAATPPSPDLYESPIRLSPRSARRVKAMPERPRSFEKFGEAPRAPIQFEYDYVRTAEPENLYDDVAPETSSSQHCEYTTCENLRKT</sequence>
<dbReference type="Gene3D" id="2.120.10.30">
    <property type="entry name" value="TolB, C-terminal domain"/>
    <property type="match status" value="1"/>
</dbReference>
<keyword evidence="3" id="KW-0964">Secreted</keyword>